<feature type="transmembrane region" description="Helical" evidence="1">
    <location>
        <begin position="163"/>
        <end position="189"/>
    </location>
</feature>
<feature type="transmembrane region" description="Helical" evidence="1">
    <location>
        <begin position="81"/>
        <end position="104"/>
    </location>
</feature>
<dbReference type="AlphaFoldDB" id="A0AAN0MDI6"/>
<reference evidence="2" key="1">
    <citation type="submission" date="2024-08" db="EMBL/GenBank/DDBJ databases">
        <title>Phylogenomic analyses of a clade within the roseobacter group suggest taxonomic reassignments of species of the genera Aestuariivita, Citreicella, Loktanella, Nautella, Pelagibaca, Ruegeria, Thalassobius, Thiobacimonas and Tropicibacter, and the proposal o.</title>
        <authorList>
            <person name="Jeon C.O."/>
        </authorList>
    </citation>
    <scope>NUCLEOTIDE SEQUENCE</scope>
    <source>
        <strain evidence="2">SS1-5</strain>
    </source>
</reference>
<keyword evidence="1" id="KW-0472">Membrane</keyword>
<evidence type="ECO:0000313" key="3">
    <source>
        <dbReference type="Proteomes" id="UP001470809"/>
    </source>
</evidence>
<protein>
    <submittedName>
        <fullName evidence="2">Uncharacterized protein</fullName>
    </submittedName>
</protein>
<feature type="transmembrane region" description="Helical" evidence="1">
    <location>
        <begin position="116"/>
        <end position="142"/>
    </location>
</feature>
<dbReference type="RefSeq" id="WP_342078511.1">
    <property type="nucleotide sequence ID" value="NZ_CP151767.2"/>
</dbReference>
<accession>A0AAN0MDI6</accession>
<feature type="transmembrane region" description="Helical" evidence="1">
    <location>
        <begin position="39"/>
        <end position="60"/>
    </location>
</feature>
<dbReference type="KEGG" id="yrh:AABB31_10460"/>
<organism evidence="2 3">
    <name type="scientific">Yoonia rhodophyticola</name>
    <dbReference type="NCBI Taxonomy" id="3137370"/>
    <lineage>
        <taxon>Bacteria</taxon>
        <taxon>Pseudomonadati</taxon>
        <taxon>Pseudomonadota</taxon>
        <taxon>Alphaproteobacteria</taxon>
        <taxon>Rhodobacterales</taxon>
        <taxon>Paracoccaceae</taxon>
        <taxon>Yoonia</taxon>
    </lineage>
</organism>
<evidence type="ECO:0000313" key="2">
    <source>
        <dbReference type="EMBL" id="WZU69220.1"/>
    </source>
</evidence>
<feature type="transmembrane region" description="Helical" evidence="1">
    <location>
        <begin position="12"/>
        <end position="33"/>
    </location>
</feature>
<proteinExistence type="predicted"/>
<evidence type="ECO:0000256" key="1">
    <source>
        <dbReference type="SAM" id="Phobius"/>
    </source>
</evidence>
<keyword evidence="1" id="KW-0812">Transmembrane</keyword>
<dbReference type="Proteomes" id="UP001470809">
    <property type="component" value="Chromosome"/>
</dbReference>
<feature type="transmembrane region" description="Helical" evidence="1">
    <location>
        <begin position="209"/>
        <end position="230"/>
    </location>
</feature>
<name>A0AAN0MDI6_9RHOB</name>
<sequence length="258" mass="27461">MFSIYATAWSFAKANLAVLVVYGALLQALDMFVESTGSSATYTLAPWVIIFYALHRAFLFGETQLLRKEKSPKRPHAMGRFFLASGAMIVPAAAMLVAIAMGILDLGWFPSDPNVMVISIMGLILGAFVLTLLFFGTALPAAASADQWGPPTSLSRGIKTWKYVLGGLLVGQVLFTACLVLIIFGLASFGLQIGSGLTGTGGINFVDAALGLVFSTAIVFGNVLTVVVLCRAYERVAPPEIQALLEHREGKFDASVFA</sequence>
<dbReference type="EMBL" id="CP151767">
    <property type="protein sequence ID" value="WZU69220.1"/>
    <property type="molecule type" value="Genomic_DNA"/>
</dbReference>
<keyword evidence="1" id="KW-1133">Transmembrane helix</keyword>
<gene>
    <name evidence="2" type="ORF">AABB31_10460</name>
</gene>
<keyword evidence="3" id="KW-1185">Reference proteome</keyword>